<evidence type="ECO:0000256" key="2">
    <source>
        <dbReference type="SAM" id="SignalP"/>
    </source>
</evidence>
<feature type="non-terminal residue" evidence="4">
    <location>
        <position position="54"/>
    </location>
</feature>
<accession>A0A6G3WQI8</accession>
<sequence>MKVVVVGAGIVGAACAFHAVAAGLDVTVLDRGPVGAGTTSRGEGNILLSDKEPG</sequence>
<name>A0A6G3WQI8_9ACTN</name>
<feature type="domain" description="FAD dependent oxidoreductase" evidence="3">
    <location>
        <begin position="2"/>
        <end position="46"/>
    </location>
</feature>
<dbReference type="SUPFAM" id="SSF51905">
    <property type="entry name" value="FAD/NAD(P)-binding domain"/>
    <property type="match status" value="1"/>
</dbReference>
<protein>
    <submittedName>
        <fullName evidence="4">FAD-dependent oxidoreductase</fullName>
    </submittedName>
</protein>
<evidence type="ECO:0000259" key="3">
    <source>
        <dbReference type="Pfam" id="PF01266"/>
    </source>
</evidence>
<feature type="chain" id="PRO_5026103280" evidence="2">
    <location>
        <begin position="22"/>
        <end position="54"/>
    </location>
</feature>
<dbReference type="InterPro" id="IPR006076">
    <property type="entry name" value="FAD-dep_OxRdtase"/>
</dbReference>
<evidence type="ECO:0000313" key="4">
    <source>
        <dbReference type="EMBL" id="NEE07778.1"/>
    </source>
</evidence>
<feature type="region of interest" description="Disordered" evidence="1">
    <location>
        <begin position="35"/>
        <end position="54"/>
    </location>
</feature>
<dbReference type="EMBL" id="JAAGMN010001549">
    <property type="protein sequence ID" value="NEE07778.1"/>
    <property type="molecule type" value="Genomic_DNA"/>
</dbReference>
<feature type="signal peptide" evidence="2">
    <location>
        <begin position="1"/>
        <end position="21"/>
    </location>
</feature>
<reference evidence="4" key="1">
    <citation type="submission" date="2020-01" db="EMBL/GenBank/DDBJ databases">
        <title>Insect and environment-associated Actinomycetes.</title>
        <authorList>
            <person name="Currrie C."/>
            <person name="Chevrette M."/>
            <person name="Carlson C."/>
            <person name="Stubbendieck R."/>
            <person name="Wendt-Pienkowski E."/>
        </authorList>
    </citation>
    <scope>NUCLEOTIDE SEQUENCE</scope>
    <source>
        <strain evidence="4">SID7499</strain>
    </source>
</reference>
<evidence type="ECO:0000256" key="1">
    <source>
        <dbReference type="SAM" id="MobiDB-lite"/>
    </source>
</evidence>
<proteinExistence type="predicted"/>
<keyword evidence="2" id="KW-0732">Signal</keyword>
<dbReference type="Gene3D" id="3.50.50.60">
    <property type="entry name" value="FAD/NAD(P)-binding domain"/>
    <property type="match status" value="1"/>
</dbReference>
<gene>
    <name evidence="4" type="ORF">G3M58_15120</name>
</gene>
<dbReference type="PROSITE" id="PS51257">
    <property type="entry name" value="PROKAR_LIPOPROTEIN"/>
    <property type="match status" value="1"/>
</dbReference>
<dbReference type="Pfam" id="PF01266">
    <property type="entry name" value="DAO"/>
    <property type="match status" value="1"/>
</dbReference>
<organism evidence="4">
    <name type="scientific">Streptomyces sp. SID7499</name>
    <dbReference type="NCBI Taxonomy" id="2706086"/>
    <lineage>
        <taxon>Bacteria</taxon>
        <taxon>Bacillati</taxon>
        <taxon>Actinomycetota</taxon>
        <taxon>Actinomycetes</taxon>
        <taxon>Kitasatosporales</taxon>
        <taxon>Streptomycetaceae</taxon>
        <taxon>Streptomyces</taxon>
    </lineage>
</organism>
<comment type="caution">
    <text evidence="4">The sequence shown here is derived from an EMBL/GenBank/DDBJ whole genome shotgun (WGS) entry which is preliminary data.</text>
</comment>
<dbReference type="AlphaFoldDB" id="A0A6G3WQI8"/>
<dbReference type="InterPro" id="IPR036188">
    <property type="entry name" value="FAD/NAD-bd_sf"/>
</dbReference>